<gene>
    <name evidence="1" type="ORF">ACFQAV_09570</name>
</gene>
<proteinExistence type="predicted"/>
<keyword evidence="2" id="KW-1185">Reference proteome</keyword>
<reference evidence="2" key="1">
    <citation type="journal article" date="2019" name="Int. J. Syst. Evol. Microbiol.">
        <title>The Global Catalogue of Microorganisms (GCM) 10K type strain sequencing project: providing services to taxonomists for standard genome sequencing and annotation.</title>
        <authorList>
            <consortium name="The Broad Institute Genomics Platform"/>
            <consortium name="The Broad Institute Genome Sequencing Center for Infectious Disease"/>
            <person name="Wu L."/>
            <person name="Ma J."/>
        </authorList>
    </citation>
    <scope>NUCLEOTIDE SEQUENCE [LARGE SCALE GENOMIC DNA]</scope>
    <source>
        <strain evidence="2">CCM 8927</strain>
    </source>
</reference>
<name>A0ABW1RMK4_9LACO</name>
<organism evidence="1 2">
    <name type="scientific">Companilactobacillus huachuanensis</name>
    <dbReference type="NCBI Taxonomy" id="2559914"/>
    <lineage>
        <taxon>Bacteria</taxon>
        <taxon>Bacillati</taxon>
        <taxon>Bacillota</taxon>
        <taxon>Bacilli</taxon>
        <taxon>Lactobacillales</taxon>
        <taxon>Lactobacillaceae</taxon>
        <taxon>Companilactobacillus</taxon>
    </lineage>
</organism>
<accession>A0ABW1RMK4</accession>
<dbReference type="Proteomes" id="UP001596288">
    <property type="component" value="Unassembled WGS sequence"/>
</dbReference>
<dbReference type="EMBL" id="JBHSSF010000022">
    <property type="protein sequence ID" value="MFC6177091.1"/>
    <property type="molecule type" value="Genomic_DNA"/>
</dbReference>
<comment type="caution">
    <text evidence="1">The sequence shown here is derived from an EMBL/GenBank/DDBJ whole genome shotgun (WGS) entry which is preliminary data.</text>
</comment>
<evidence type="ECO:0000313" key="2">
    <source>
        <dbReference type="Proteomes" id="UP001596288"/>
    </source>
</evidence>
<sequence length="214" mass="25010">MTDYLSLDGVKKVVSDKETRFNSVINQLTKAVKSVHRIDEITNLLDYKANLKDNSNAEFDRIKFLHEIQYESLNKRYEPITQRSGRMSVFFENKEDVVSRFRAAGIEKYRTTTVEVVQSPGEERKPEIWREISKSWSKKMLEWLDNQEGNLSHDENAIKNLDFKILNDNPSSFTKEVLKSLNEDDDFKVIRYHNGQVDEAVQNIITIDLSEETN</sequence>
<protein>
    <submittedName>
        <fullName evidence="1">Uncharacterized protein</fullName>
    </submittedName>
</protein>
<evidence type="ECO:0000313" key="1">
    <source>
        <dbReference type="EMBL" id="MFC6177091.1"/>
    </source>
</evidence>
<dbReference type="RefSeq" id="WP_137612078.1">
    <property type="nucleotide sequence ID" value="NZ_BJDF01000018.1"/>
</dbReference>